<name>A0A0C3Q3Z1_9AGAM</name>
<organism evidence="1 2">
    <name type="scientific">Tulasnella calospora MUT 4182</name>
    <dbReference type="NCBI Taxonomy" id="1051891"/>
    <lineage>
        <taxon>Eukaryota</taxon>
        <taxon>Fungi</taxon>
        <taxon>Dikarya</taxon>
        <taxon>Basidiomycota</taxon>
        <taxon>Agaricomycotina</taxon>
        <taxon>Agaricomycetes</taxon>
        <taxon>Cantharellales</taxon>
        <taxon>Tulasnellaceae</taxon>
        <taxon>Tulasnella</taxon>
    </lineage>
</organism>
<dbReference type="EMBL" id="KN823384">
    <property type="protein sequence ID" value="KIO17434.1"/>
    <property type="molecule type" value="Genomic_DNA"/>
</dbReference>
<sequence>MLPVFQLSRASDASRTKITTTAKDATASPGNVDGNDSVNPYNSARLLYNDRNDAKERHCHPRNVYGDETRASYDPARLLHDYRENGKGRHRHPLYVNLAAHRTTRPASCTKIATTPDDAIATARNVYSDCSHASYDPARLLHKDRNNGKGCHRHPRECLRG</sequence>
<reference evidence="1 2" key="1">
    <citation type="submission" date="2014-04" db="EMBL/GenBank/DDBJ databases">
        <authorList>
            <consortium name="DOE Joint Genome Institute"/>
            <person name="Kuo A."/>
            <person name="Girlanda M."/>
            <person name="Perotto S."/>
            <person name="Kohler A."/>
            <person name="Nagy L.G."/>
            <person name="Floudas D."/>
            <person name="Copeland A."/>
            <person name="Barry K.W."/>
            <person name="Cichocki N."/>
            <person name="Veneault-Fourrey C."/>
            <person name="LaButti K."/>
            <person name="Lindquist E.A."/>
            <person name="Lipzen A."/>
            <person name="Lundell T."/>
            <person name="Morin E."/>
            <person name="Murat C."/>
            <person name="Sun H."/>
            <person name="Tunlid A."/>
            <person name="Henrissat B."/>
            <person name="Grigoriev I.V."/>
            <person name="Hibbett D.S."/>
            <person name="Martin F."/>
            <person name="Nordberg H.P."/>
            <person name="Cantor M.N."/>
            <person name="Hua S.X."/>
        </authorList>
    </citation>
    <scope>NUCLEOTIDE SEQUENCE [LARGE SCALE GENOMIC DNA]</scope>
    <source>
        <strain evidence="1 2">MUT 4182</strain>
    </source>
</reference>
<keyword evidence="2" id="KW-1185">Reference proteome</keyword>
<gene>
    <name evidence="1" type="ORF">M407DRAFT_32891</name>
</gene>
<evidence type="ECO:0000313" key="1">
    <source>
        <dbReference type="EMBL" id="KIO17434.1"/>
    </source>
</evidence>
<reference evidence="2" key="2">
    <citation type="submission" date="2015-01" db="EMBL/GenBank/DDBJ databases">
        <title>Evolutionary Origins and Diversification of the Mycorrhizal Mutualists.</title>
        <authorList>
            <consortium name="DOE Joint Genome Institute"/>
            <consortium name="Mycorrhizal Genomics Consortium"/>
            <person name="Kohler A."/>
            <person name="Kuo A."/>
            <person name="Nagy L.G."/>
            <person name="Floudas D."/>
            <person name="Copeland A."/>
            <person name="Barry K.W."/>
            <person name="Cichocki N."/>
            <person name="Veneault-Fourrey C."/>
            <person name="LaButti K."/>
            <person name="Lindquist E.A."/>
            <person name="Lipzen A."/>
            <person name="Lundell T."/>
            <person name="Morin E."/>
            <person name="Murat C."/>
            <person name="Riley R."/>
            <person name="Ohm R."/>
            <person name="Sun H."/>
            <person name="Tunlid A."/>
            <person name="Henrissat B."/>
            <person name="Grigoriev I.V."/>
            <person name="Hibbett D.S."/>
            <person name="Martin F."/>
        </authorList>
    </citation>
    <scope>NUCLEOTIDE SEQUENCE [LARGE SCALE GENOMIC DNA]</scope>
    <source>
        <strain evidence="2">MUT 4182</strain>
    </source>
</reference>
<protein>
    <submittedName>
        <fullName evidence="1">Uncharacterized protein</fullName>
    </submittedName>
</protein>
<dbReference type="HOGENOM" id="CLU_1644969_0_0_1"/>
<evidence type="ECO:0000313" key="2">
    <source>
        <dbReference type="Proteomes" id="UP000054248"/>
    </source>
</evidence>
<dbReference type="Proteomes" id="UP000054248">
    <property type="component" value="Unassembled WGS sequence"/>
</dbReference>
<accession>A0A0C3Q3Z1</accession>
<proteinExistence type="predicted"/>
<dbReference type="AlphaFoldDB" id="A0A0C3Q3Z1"/>